<evidence type="ECO:0000256" key="1">
    <source>
        <dbReference type="ARBA" id="ARBA00022448"/>
    </source>
</evidence>
<dbReference type="InterPro" id="IPR015854">
    <property type="entry name" value="ABC_transpr_LolD-like"/>
</dbReference>
<dbReference type="PANTHER" id="PTHR24220:SF689">
    <property type="entry name" value="LIPOPROTEIN-RELEASING SYSTEM ATP-BINDING PROTEIN LOLD"/>
    <property type="match status" value="1"/>
</dbReference>
<dbReference type="GO" id="GO:0044874">
    <property type="term" value="P:lipoprotein localization to outer membrane"/>
    <property type="evidence" value="ECO:0007669"/>
    <property type="project" value="TreeGrafter"/>
</dbReference>
<evidence type="ECO:0000313" key="7">
    <source>
        <dbReference type="Proteomes" id="UP000595362"/>
    </source>
</evidence>
<proteinExistence type="inferred from homology"/>
<dbReference type="GO" id="GO:0022857">
    <property type="term" value="F:transmembrane transporter activity"/>
    <property type="evidence" value="ECO:0007669"/>
    <property type="project" value="TreeGrafter"/>
</dbReference>
<dbReference type="SMART" id="SM00382">
    <property type="entry name" value="AAA"/>
    <property type="match status" value="1"/>
</dbReference>
<dbReference type="CDD" id="cd03255">
    <property type="entry name" value="ABC_MJ0796_LolCDE_FtsE"/>
    <property type="match status" value="1"/>
</dbReference>
<dbReference type="InterPro" id="IPR003439">
    <property type="entry name" value="ABC_transporter-like_ATP-bd"/>
</dbReference>
<reference evidence="6 7" key="1">
    <citation type="submission" date="2020-07" db="EMBL/GenBank/DDBJ databases">
        <title>Huge and variable diversity of episymbiotic CPR bacteria and DPANN archaea in groundwater ecosystems.</title>
        <authorList>
            <person name="He C.Y."/>
            <person name="Keren R."/>
            <person name="Whittaker M."/>
            <person name="Farag I.F."/>
            <person name="Doudna J."/>
            <person name="Cate J.H.D."/>
            <person name="Banfield J.F."/>
        </authorList>
    </citation>
    <scope>NUCLEOTIDE SEQUENCE [LARGE SCALE GENOMIC DNA]</scope>
    <source>
        <strain evidence="6">NC_groundwater_70_Ag_B-0.1um_54_66</strain>
    </source>
</reference>
<name>A0A7T5R0K8_9BACT</name>
<accession>A0A7T5R0K8</accession>
<keyword evidence="1" id="KW-0813">Transport</keyword>
<organism evidence="6 7">
    <name type="scientific">Micavibrio aeruginosavorus</name>
    <dbReference type="NCBI Taxonomy" id="349221"/>
    <lineage>
        <taxon>Bacteria</taxon>
        <taxon>Pseudomonadati</taxon>
        <taxon>Bdellovibrionota</taxon>
        <taxon>Bdellovibrionia</taxon>
        <taxon>Bdellovibrionales</taxon>
        <taxon>Pseudobdellovibrionaceae</taxon>
        <taxon>Micavibrio</taxon>
    </lineage>
</organism>
<dbReference type="GO" id="GO:0005886">
    <property type="term" value="C:plasma membrane"/>
    <property type="evidence" value="ECO:0007669"/>
    <property type="project" value="TreeGrafter"/>
</dbReference>
<dbReference type="FunFam" id="3.40.50.300:FF:000032">
    <property type="entry name" value="Export ABC transporter ATP-binding protein"/>
    <property type="match status" value="1"/>
</dbReference>
<dbReference type="GO" id="GO:0098796">
    <property type="term" value="C:membrane protein complex"/>
    <property type="evidence" value="ECO:0007669"/>
    <property type="project" value="UniProtKB-ARBA"/>
</dbReference>
<dbReference type="GO" id="GO:0005524">
    <property type="term" value="F:ATP binding"/>
    <property type="evidence" value="ECO:0007669"/>
    <property type="project" value="UniProtKB-KW"/>
</dbReference>
<dbReference type="PANTHER" id="PTHR24220">
    <property type="entry name" value="IMPORT ATP-BINDING PROTEIN"/>
    <property type="match status" value="1"/>
</dbReference>
<dbReference type="InterPro" id="IPR017911">
    <property type="entry name" value="MacB-like_ATP-bd"/>
</dbReference>
<comment type="similarity">
    <text evidence="4">Belongs to the ABC transporter superfamily. Macrolide exporter (TC 3.A.1.122) family.</text>
</comment>
<dbReference type="GO" id="GO:0016887">
    <property type="term" value="F:ATP hydrolysis activity"/>
    <property type="evidence" value="ECO:0007669"/>
    <property type="project" value="InterPro"/>
</dbReference>
<dbReference type="InterPro" id="IPR017871">
    <property type="entry name" value="ABC_transporter-like_CS"/>
</dbReference>
<dbReference type="AlphaFoldDB" id="A0A7T5R0K8"/>
<evidence type="ECO:0000259" key="5">
    <source>
        <dbReference type="PROSITE" id="PS50893"/>
    </source>
</evidence>
<dbReference type="InterPro" id="IPR027417">
    <property type="entry name" value="P-loop_NTPase"/>
</dbReference>
<evidence type="ECO:0000313" key="6">
    <source>
        <dbReference type="EMBL" id="QQG35327.1"/>
    </source>
</evidence>
<dbReference type="PROSITE" id="PS00211">
    <property type="entry name" value="ABC_TRANSPORTER_1"/>
    <property type="match status" value="1"/>
</dbReference>
<protein>
    <submittedName>
        <fullName evidence="6">ABC transporter ATP-binding protein</fullName>
    </submittedName>
</protein>
<evidence type="ECO:0000256" key="2">
    <source>
        <dbReference type="ARBA" id="ARBA00022741"/>
    </source>
</evidence>
<dbReference type="PROSITE" id="PS50893">
    <property type="entry name" value="ABC_TRANSPORTER_2"/>
    <property type="match status" value="1"/>
</dbReference>
<dbReference type="GO" id="GO:0089705">
    <property type="term" value="P:protein localization to outer membrane"/>
    <property type="evidence" value="ECO:0007669"/>
    <property type="project" value="TreeGrafter"/>
</dbReference>
<evidence type="ECO:0000256" key="4">
    <source>
        <dbReference type="ARBA" id="ARBA00038388"/>
    </source>
</evidence>
<dbReference type="InterPro" id="IPR003593">
    <property type="entry name" value="AAA+_ATPase"/>
</dbReference>
<dbReference type="Proteomes" id="UP000595362">
    <property type="component" value="Chromosome"/>
</dbReference>
<dbReference type="EMBL" id="CP066681">
    <property type="protein sequence ID" value="QQG35327.1"/>
    <property type="molecule type" value="Genomic_DNA"/>
</dbReference>
<keyword evidence="3 6" id="KW-0067">ATP-binding</keyword>
<dbReference type="Pfam" id="PF00005">
    <property type="entry name" value="ABC_tran"/>
    <property type="match status" value="1"/>
</dbReference>
<feature type="domain" description="ABC transporter" evidence="5">
    <location>
        <begin position="19"/>
        <end position="238"/>
    </location>
</feature>
<sequence length="239" mass="25950">MSSDTALFKPTIVPSQKLLDVQGLERTFSQGGETLTVLKDLSLSIDKGEMVALVGPSGAGKSTLLQMVGLLDSPTRGSIRINGVEVSGQNDQQRTMLRREFIGFVYQFHYLLPEFSALENVVLPQMIAGKSRAQAREHATKLLKALGLGHRLDHRPARLSGGEQQRVAIARALANNPKLLLADEPTGNLDPQTAADVFEILVELVKTTGIGALVATHNLDLAEKMDRIFELKGGKLLVY</sequence>
<keyword evidence="2" id="KW-0547">Nucleotide-binding</keyword>
<dbReference type="Gene3D" id="3.40.50.300">
    <property type="entry name" value="P-loop containing nucleotide triphosphate hydrolases"/>
    <property type="match status" value="1"/>
</dbReference>
<dbReference type="SUPFAM" id="SSF52540">
    <property type="entry name" value="P-loop containing nucleoside triphosphate hydrolases"/>
    <property type="match status" value="1"/>
</dbReference>
<evidence type="ECO:0000256" key="3">
    <source>
        <dbReference type="ARBA" id="ARBA00022840"/>
    </source>
</evidence>
<gene>
    <name evidence="6" type="ORF">HYS17_07155</name>
</gene>